<dbReference type="AlphaFoldDB" id="A0A1F7FDX4"/>
<feature type="binding site" evidence="6">
    <location>
        <position position="232"/>
    </location>
    <ligand>
        <name>a divalent metal cation</name>
        <dbReference type="ChEBI" id="CHEBI:60240"/>
        <label>1</label>
    </ligand>
</feature>
<feature type="binding site" evidence="6">
    <location>
        <position position="175"/>
    </location>
    <ligand>
        <name>substrate</name>
    </ligand>
</feature>
<evidence type="ECO:0000256" key="4">
    <source>
        <dbReference type="ARBA" id="ARBA00022723"/>
    </source>
</evidence>
<keyword evidence="4 6" id="KW-0479">Metal-binding</keyword>
<dbReference type="Gene3D" id="3.90.230.10">
    <property type="entry name" value="Creatinase/methionine aminopeptidase superfamily"/>
    <property type="match status" value="1"/>
</dbReference>
<dbReference type="Proteomes" id="UP000179243">
    <property type="component" value="Unassembled WGS sequence"/>
</dbReference>
<feature type="binding site" evidence="6">
    <location>
        <position position="232"/>
    </location>
    <ligand>
        <name>a divalent metal cation</name>
        <dbReference type="ChEBI" id="CHEBI:60240"/>
        <label>2</label>
        <note>catalytic</note>
    </ligand>
</feature>
<dbReference type="GO" id="GO:0005829">
    <property type="term" value="C:cytosol"/>
    <property type="evidence" value="ECO:0007669"/>
    <property type="project" value="TreeGrafter"/>
</dbReference>
<dbReference type="GO" id="GO:0004239">
    <property type="term" value="F:initiator methionyl aminopeptidase activity"/>
    <property type="evidence" value="ECO:0007669"/>
    <property type="project" value="UniProtKB-UniRule"/>
</dbReference>
<evidence type="ECO:0000256" key="3">
    <source>
        <dbReference type="ARBA" id="ARBA00022670"/>
    </source>
</evidence>
<dbReference type="InterPro" id="IPR036005">
    <property type="entry name" value="Creatinase/aminopeptidase-like"/>
</dbReference>
<evidence type="ECO:0000256" key="2">
    <source>
        <dbReference type="ARBA" id="ARBA00022438"/>
    </source>
</evidence>
<protein>
    <recommendedName>
        <fullName evidence="6 7">Methionine aminopeptidase</fullName>
        <shortName evidence="6">MAP</shortName>
        <shortName evidence="6">MetAP</shortName>
        <ecNumber evidence="6 7">3.4.11.18</ecNumber>
    </recommendedName>
    <alternativeName>
        <fullName evidence="6">Peptidase M</fullName>
    </alternativeName>
</protein>
<dbReference type="PANTHER" id="PTHR43330">
    <property type="entry name" value="METHIONINE AMINOPEPTIDASE"/>
    <property type="match status" value="1"/>
</dbReference>
<dbReference type="EC" id="3.4.11.18" evidence="6 7"/>
<organism evidence="9 10">
    <name type="scientific">Candidatus Raymondbacteria bacterium RIFOXYD12_FULL_49_13</name>
    <dbReference type="NCBI Taxonomy" id="1817890"/>
    <lineage>
        <taxon>Bacteria</taxon>
        <taxon>Raymondiibacteriota</taxon>
    </lineage>
</organism>
<comment type="function">
    <text evidence="1 6">Removes the N-terminal methionine from nascent proteins. The N-terminal methionine is often cleaved when the second residue in the primary sequence is small and uncharged (Met-Ala-, Cys, Gly, Pro, Ser, Thr, or Val). Requires deformylation of the N(alpha)-formylated initiator methionine before it can be hydrolyzed.</text>
</comment>
<evidence type="ECO:0000256" key="7">
    <source>
        <dbReference type="RuleBase" id="RU003653"/>
    </source>
</evidence>
<feature type="binding site" evidence="6">
    <location>
        <position position="94"/>
    </location>
    <ligand>
        <name>a divalent metal cation</name>
        <dbReference type="ChEBI" id="CHEBI:60240"/>
        <label>1</label>
    </ligand>
</feature>
<dbReference type="NCBIfam" id="TIGR00500">
    <property type="entry name" value="met_pdase_I"/>
    <property type="match status" value="1"/>
</dbReference>
<dbReference type="InterPro" id="IPR000994">
    <property type="entry name" value="Pept_M24"/>
</dbReference>
<evidence type="ECO:0000256" key="6">
    <source>
        <dbReference type="HAMAP-Rule" id="MF_01974"/>
    </source>
</evidence>
<comment type="catalytic activity">
    <reaction evidence="6 7">
        <text>Release of N-terminal amino acids, preferentially methionine, from peptides and arylamides.</text>
        <dbReference type="EC" id="3.4.11.18"/>
    </reaction>
</comment>
<evidence type="ECO:0000256" key="5">
    <source>
        <dbReference type="ARBA" id="ARBA00022801"/>
    </source>
</evidence>
<dbReference type="SUPFAM" id="SSF55920">
    <property type="entry name" value="Creatinase/aminopeptidase"/>
    <property type="match status" value="1"/>
</dbReference>
<dbReference type="GO" id="GO:0070006">
    <property type="term" value="F:metalloaminopeptidase activity"/>
    <property type="evidence" value="ECO:0007669"/>
    <property type="project" value="UniProtKB-UniRule"/>
</dbReference>
<sequence>MINIYSREEIDKIRKACSLIPAIFRNIRDMIQPGIQTKELNDIIESLIREGNAEPAFLGYRGFPAASCISVNETVVHGIPGDRRIREGDIVSIDIGIYRDGFYGDAAFTYPVGRIGREKERLIAITRKALDEGIKKAVAGNRISDISAVIEDVVTAEKCSPVRELVGHGVGRMLHEEPQIPNYRSQGTEYRIKEGMVMAIEPMINLGTYEVETLDDQWTVVTKDRKSSAHFEHTVAIVNGRAEILTNE</sequence>
<dbReference type="PANTHER" id="PTHR43330:SF27">
    <property type="entry name" value="METHIONINE AMINOPEPTIDASE"/>
    <property type="match status" value="1"/>
</dbReference>
<feature type="binding site" evidence="6">
    <location>
        <position position="168"/>
    </location>
    <ligand>
        <name>a divalent metal cation</name>
        <dbReference type="ChEBI" id="CHEBI:60240"/>
        <label>2</label>
        <note>catalytic</note>
    </ligand>
</feature>
<comment type="subunit">
    <text evidence="6">Monomer.</text>
</comment>
<proteinExistence type="inferred from homology"/>
<dbReference type="HAMAP" id="MF_01974">
    <property type="entry name" value="MetAP_1"/>
    <property type="match status" value="1"/>
</dbReference>
<keyword evidence="2 6" id="KW-0031">Aminopeptidase</keyword>
<reference evidence="9 10" key="1">
    <citation type="journal article" date="2016" name="Nat. Commun.">
        <title>Thousands of microbial genomes shed light on interconnected biogeochemical processes in an aquifer system.</title>
        <authorList>
            <person name="Anantharaman K."/>
            <person name="Brown C.T."/>
            <person name="Hug L.A."/>
            <person name="Sharon I."/>
            <person name="Castelle C.J."/>
            <person name="Probst A.J."/>
            <person name="Thomas B.C."/>
            <person name="Singh A."/>
            <person name="Wilkins M.J."/>
            <person name="Karaoz U."/>
            <person name="Brodie E.L."/>
            <person name="Williams K.H."/>
            <person name="Hubbard S.S."/>
            <person name="Banfield J.F."/>
        </authorList>
    </citation>
    <scope>NUCLEOTIDE SEQUENCE [LARGE SCALE GENOMIC DNA]</scope>
</reference>
<dbReference type="InterPro" id="IPR002467">
    <property type="entry name" value="Pept_M24A_MAP1"/>
</dbReference>
<evidence type="ECO:0000256" key="1">
    <source>
        <dbReference type="ARBA" id="ARBA00002521"/>
    </source>
</evidence>
<dbReference type="CDD" id="cd01086">
    <property type="entry name" value="MetAP1"/>
    <property type="match status" value="1"/>
</dbReference>
<feature type="binding site" evidence="6">
    <location>
        <position position="201"/>
    </location>
    <ligand>
        <name>a divalent metal cation</name>
        <dbReference type="ChEBI" id="CHEBI:60240"/>
        <label>2</label>
        <note>catalytic</note>
    </ligand>
</feature>
<keyword evidence="5 6" id="KW-0378">Hydrolase</keyword>
<evidence type="ECO:0000313" key="10">
    <source>
        <dbReference type="Proteomes" id="UP000179243"/>
    </source>
</evidence>
<feature type="binding site" evidence="6">
    <location>
        <position position="105"/>
    </location>
    <ligand>
        <name>a divalent metal cation</name>
        <dbReference type="ChEBI" id="CHEBI:60240"/>
        <label>1</label>
    </ligand>
</feature>
<feature type="binding site" evidence="6">
    <location>
        <position position="105"/>
    </location>
    <ligand>
        <name>a divalent metal cation</name>
        <dbReference type="ChEBI" id="CHEBI:60240"/>
        <label>2</label>
        <note>catalytic</note>
    </ligand>
</feature>
<dbReference type="InterPro" id="IPR001714">
    <property type="entry name" value="Pept_M24_MAP"/>
</dbReference>
<dbReference type="Pfam" id="PF00557">
    <property type="entry name" value="Peptidase_M24"/>
    <property type="match status" value="1"/>
</dbReference>
<comment type="caution">
    <text evidence="9">The sequence shown here is derived from an EMBL/GenBank/DDBJ whole genome shotgun (WGS) entry which is preliminary data.</text>
</comment>
<feature type="domain" description="Peptidase M24" evidence="8">
    <location>
        <begin position="12"/>
        <end position="237"/>
    </location>
</feature>
<accession>A0A1F7FDX4</accession>
<evidence type="ECO:0000259" key="8">
    <source>
        <dbReference type="Pfam" id="PF00557"/>
    </source>
</evidence>
<dbReference type="PRINTS" id="PR00599">
    <property type="entry name" value="MAPEPTIDASE"/>
</dbReference>
<comment type="similarity">
    <text evidence="6">Belongs to the peptidase M24A family. Methionine aminopeptidase type 1 subfamily.</text>
</comment>
<dbReference type="GO" id="GO:0006508">
    <property type="term" value="P:proteolysis"/>
    <property type="evidence" value="ECO:0007669"/>
    <property type="project" value="UniProtKB-KW"/>
</dbReference>
<dbReference type="EMBL" id="MFYX01000067">
    <property type="protein sequence ID" value="OGK04687.1"/>
    <property type="molecule type" value="Genomic_DNA"/>
</dbReference>
<evidence type="ECO:0000313" key="9">
    <source>
        <dbReference type="EMBL" id="OGK04687.1"/>
    </source>
</evidence>
<dbReference type="GO" id="GO:0046872">
    <property type="term" value="F:metal ion binding"/>
    <property type="evidence" value="ECO:0007669"/>
    <property type="project" value="UniProtKB-UniRule"/>
</dbReference>
<keyword evidence="3 6" id="KW-0645">Protease</keyword>
<gene>
    <name evidence="6" type="primary">map</name>
    <name evidence="9" type="ORF">A2519_20825</name>
</gene>
<name>A0A1F7FDX4_UNCRA</name>
<comment type="cofactor">
    <cofactor evidence="6">
        <name>Co(2+)</name>
        <dbReference type="ChEBI" id="CHEBI:48828"/>
    </cofactor>
    <cofactor evidence="6">
        <name>Zn(2+)</name>
        <dbReference type="ChEBI" id="CHEBI:29105"/>
    </cofactor>
    <cofactor evidence="6">
        <name>Mn(2+)</name>
        <dbReference type="ChEBI" id="CHEBI:29035"/>
    </cofactor>
    <cofactor evidence="6">
        <name>Fe(2+)</name>
        <dbReference type="ChEBI" id="CHEBI:29033"/>
    </cofactor>
    <text evidence="6">Binds 2 divalent metal cations per subunit. Has a high-affinity and a low affinity metal-binding site. The true nature of the physiological cofactor is under debate. The enzyme is active with cobalt, zinc, manganese or divalent iron ions. Most likely, methionine aminopeptidases function as mononuclear Fe(2+)-metalloproteases under physiological conditions, and the catalytically relevant metal-binding site has been assigned to the histidine-containing high-affinity site.</text>
</comment>
<feature type="binding site" evidence="6">
    <location>
        <position position="77"/>
    </location>
    <ligand>
        <name>substrate</name>
    </ligand>
</feature>